<dbReference type="Proteomes" id="UP000652755">
    <property type="component" value="Unassembled WGS sequence"/>
</dbReference>
<dbReference type="Pfam" id="PF14376">
    <property type="entry name" value="Haem_bd"/>
    <property type="match status" value="1"/>
</dbReference>
<proteinExistence type="predicted"/>
<reference evidence="2 3" key="1">
    <citation type="submission" date="2020-08" db="EMBL/GenBank/DDBJ databases">
        <authorList>
            <person name="Sun Q."/>
            <person name="Inoue M."/>
        </authorList>
    </citation>
    <scope>NUCLEOTIDE SEQUENCE [LARGE SCALE GENOMIC DNA]</scope>
    <source>
        <strain evidence="2 3">CCM 8938</strain>
    </source>
</reference>
<dbReference type="EMBL" id="JACRYL010000036">
    <property type="protein sequence ID" value="MBC6113101.1"/>
    <property type="molecule type" value="Genomic_DNA"/>
</dbReference>
<dbReference type="RefSeq" id="WP_187073521.1">
    <property type="nucleotide sequence ID" value="NZ_JACRYL010000036.1"/>
</dbReference>
<gene>
    <name evidence="2" type="ORF">H7U22_22005</name>
</gene>
<organism evidence="2 3">
    <name type="scientific">Pedobacter fastidiosus</name>
    <dbReference type="NCBI Taxonomy" id="2765361"/>
    <lineage>
        <taxon>Bacteria</taxon>
        <taxon>Pseudomonadati</taxon>
        <taxon>Bacteroidota</taxon>
        <taxon>Sphingobacteriia</taxon>
        <taxon>Sphingobacteriales</taxon>
        <taxon>Sphingobacteriaceae</taxon>
        <taxon>Pedobacter</taxon>
    </lineage>
</organism>
<name>A0ABR7KYJ5_9SPHI</name>
<accession>A0ABR7KYJ5</accession>
<evidence type="ECO:0000259" key="1">
    <source>
        <dbReference type="SMART" id="SM01235"/>
    </source>
</evidence>
<evidence type="ECO:0000313" key="2">
    <source>
        <dbReference type="EMBL" id="MBC6113101.1"/>
    </source>
</evidence>
<protein>
    <submittedName>
        <fullName evidence="2">Heme-binding domain-containing protein</fullName>
    </submittedName>
</protein>
<evidence type="ECO:0000313" key="3">
    <source>
        <dbReference type="Proteomes" id="UP000652755"/>
    </source>
</evidence>
<dbReference type="SMART" id="SM01235">
    <property type="entry name" value="Haem_bd"/>
    <property type="match status" value="1"/>
</dbReference>
<feature type="domain" description="Haem-binding" evidence="1">
    <location>
        <begin position="12"/>
        <end position="147"/>
    </location>
</feature>
<sequence length="154" mass="17727">MKTRGKVLAGIVIVFLLLQLIQPSDNDMGNPGHTEFKVAFNVPDNIGMILRASCFDCHSNSTVYPWYAHIQPMGWWMNSHISNGKSELNFDEFNAYPLRRKLSKLKSMAERIEEEVMPLQSYTIIHRSAKLSNDEQKLVTDWINKTIDSLEKNK</sequence>
<dbReference type="InterPro" id="IPR025992">
    <property type="entry name" value="Haem-bd"/>
</dbReference>
<keyword evidence="3" id="KW-1185">Reference proteome</keyword>
<comment type="caution">
    <text evidence="2">The sequence shown here is derived from an EMBL/GenBank/DDBJ whole genome shotgun (WGS) entry which is preliminary data.</text>
</comment>